<dbReference type="STRING" id="115433.SAMN05421835_111143"/>
<dbReference type="PROSITE" id="PS50949">
    <property type="entry name" value="HTH_GNTR"/>
    <property type="match status" value="1"/>
</dbReference>
<keyword evidence="3" id="KW-0804">Transcription</keyword>
<dbReference type="PRINTS" id="PR00035">
    <property type="entry name" value="HTHGNTR"/>
</dbReference>
<dbReference type="InterPro" id="IPR036388">
    <property type="entry name" value="WH-like_DNA-bd_sf"/>
</dbReference>
<dbReference type="GO" id="GO:0003700">
    <property type="term" value="F:DNA-binding transcription factor activity"/>
    <property type="evidence" value="ECO:0007669"/>
    <property type="project" value="InterPro"/>
</dbReference>
<dbReference type="InterPro" id="IPR011711">
    <property type="entry name" value="GntR_C"/>
</dbReference>
<feature type="domain" description="HTH gntR-type" evidence="4">
    <location>
        <begin position="8"/>
        <end position="75"/>
    </location>
</feature>
<evidence type="ECO:0000313" key="5">
    <source>
        <dbReference type="EMBL" id="SFJ97144.1"/>
    </source>
</evidence>
<dbReference type="SMART" id="SM00345">
    <property type="entry name" value="HTH_GNTR"/>
    <property type="match status" value="1"/>
</dbReference>
<dbReference type="AlphaFoldDB" id="A0A1I3VP26"/>
<dbReference type="Proteomes" id="UP000199025">
    <property type="component" value="Unassembled WGS sequence"/>
</dbReference>
<dbReference type="EMBL" id="FORP01000011">
    <property type="protein sequence ID" value="SFJ97144.1"/>
    <property type="molecule type" value="Genomic_DNA"/>
</dbReference>
<dbReference type="Pfam" id="PF00392">
    <property type="entry name" value="GntR"/>
    <property type="match status" value="1"/>
</dbReference>
<accession>A0A1I3VP26</accession>
<evidence type="ECO:0000259" key="4">
    <source>
        <dbReference type="PROSITE" id="PS50949"/>
    </source>
</evidence>
<evidence type="ECO:0000256" key="2">
    <source>
        <dbReference type="ARBA" id="ARBA00023125"/>
    </source>
</evidence>
<dbReference type="CDD" id="cd07377">
    <property type="entry name" value="WHTH_GntR"/>
    <property type="match status" value="1"/>
</dbReference>
<dbReference type="SMART" id="SM00895">
    <property type="entry name" value="FCD"/>
    <property type="match status" value="1"/>
</dbReference>
<dbReference type="SUPFAM" id="SSF46785">
    <property type="entry name" value="Winged helix' DNA-binding domain"/>
    <property type="match status" value="1"/>
</dbReference>
<dbReference type="InterPro" id="IPR008920">
    <property type="entry name" value="TF_FadR/GntR_C"/>
</dbReference>
<protein>
    <submittedName>
        <fullName evidence="5">DNA-binding transcriptional regulator, GntR family</fullName>
    </submittedName>
</protein>
<reference evidence="5 6" key="1">
    <citation type="submission" date="2016-10" db="EMBL/GenBank/DDBJ databases">
        <authorList>
            <person name="de Groot N.N."/>
        </authorList>
    </citation>
    <scope>NUCLEOTIDE SEQUENCE [LARGE SCALE GENOMIC DNA]</scope>
    <source>
        <strain evidence="5 6">DSM 44468</strain>
    </source>
</reference>
<dbReference type="OrthoDB" id="3367236at2"/>
<gene>
    <name evidence="5" type="ORF">SAMN05421835_111143</name>
</gene>
<dbReference type="GO" id="GO:0003677">
    <property type="term" value="F:DNA binding"/>
    <property type="evidence" value="ECO:0007669"/>
    <property type="project" value="UniProtKB-KW"/>
</dbReference>
<dbReference type="InterPro" id="IPR000524">
    <property type="entry name" value="Tscrpt_reg_HTH_GntR"/>
</dbReference>
<dbReference type="Pfam" id="PF07729">
    <property type="entry name" value="FCD"/>
    <property type="match status" value="1"/>
</dbReference>
<evidence type="ECO:0000256" key="1">
    <source>
        <dbReference type="ARBA" id="ARBA00023015"/>
    </source>
</evidence>
<dbReference type="Gene3D" id="1.20.120.530">
    <property type="entry name" value="GntR ligand-binding domain-like"/>
    <property type="match status" value="1"/>
</dbReference>
<evidence type="ECO:0000256" key="3">
    <source>
        <dbReference type="ARBA" id="ARBA00023163"/>
    </source>
</evidence>
<keyword evidence="2 5" id="KW-0238">DNA-binding</keyword>
<name>A0A1I3VP26_9PSEU</name>
<sequence>MPPSAPHSSATSALLEALRTAIYQGELPPGQRLVEAELAKRHGASRGTVREAIALLSNEGLVARERNRGAHVRPVPLAEAVEITEVRAVLEALCAAKAAEAATAAERRQLRVIERKLREAADPADSVAYARLSQQMHVRLREMARQSTVAAILERLRYQSVRYQLHVALLPGQAAQGTRNHVRVIEAVCSHNAEEAEAAMREHWEAVATALRRLVEVNTAGP</sequence>
<dbReference type="RefSeq" id="WP_091509710.1">
    <property type="nucleotide sequence ID" value="NZ_CBDQZW010000005.1"/>
</dbReference>
<keyword evidence="6" id="KW-1185">Reference proteome</keyword>
<dbReference type="Gene3D" id="1.10.10.10">
    <property type="entry name" value="Winged helix-like DNA-binding domain superfamily/Winged helix DNA-binding domain"/>
    <property type="match status" value="1"/>
</dbReference>
<evidence type="ECO:0000313" key="6">
    <source>
        <dbReference type="Proteomes" id="UP000199025"/>
    </source>
</evidence>
<dbReference type="SUPFAM" id="SSF48008">
    <property type="entry name" value="GntR ligand-binding domain-like"/>
    <property type="match status" value="1"/>
</dbReference>
<dbReference type="InterPro" id="IPR036390">
    <property type="entry name" value="WH_DNA-bd_sf"/>
</dbReference>
<dbReference type="PANTHER" id="PTHR43537:SF49">
    <property type="entry name" value="TRANSCRIPTIONAL REGULATORY PROTEIN"/>
    <property type="match status" value="1"/>
</dbReference>
<keyword evidence="1" id="KW-0805">Transcription regulation</keyword>
<proteinExistence type="predicted"/>
<organism evidence="5 6">
    <name type="scientific">Amycolatopsis sacchari</name>
    <dbReference type="NCBI Taxonomy" id="115433"/>
    <lineage>
        <taxon>Bacteria</taxon>
        <taxon>Bacillati</taxon>
        <taxon>Actinomycetota</taxon>
        <taxon>Actinomycetes</taxon>
        <taxon>Pseudonocardiales</taxon>
        <taxon>Pseudonocardiaceae</taxon>
        <taxon>Amycolatopsis</taxon>
    </lineage>
</organism>
<dbReference type="PANTHER" id="PTHR43537">
    <property type="entry name" value="TRANSCRIPTIONAL REGULATOR, GNTR FAMILY"/>
    <property type="match status" value="1"/>
</dbReference>